<evidence type="ECO:0000259" key="2">
    <source>
        <dbReference type="Pfam" id="PF03807"/>
    </source>
</evidence>
<reference evidence="3 4" key="1">
    <citation type="submission" date="2016-10" db="EMBL/GenBank/DDBJ databases">
        <authorList>
            <person name="de Groot N.N."/>
        </authorList>
    </citation>
    <scope>NUCLEOTIDE SEQUENCE [LARGE SCALE GENOMIC DNA]</scope>
    <source>
        <strain evidence="3 4">DSM 22274</strain>
    </source>
</reference>
<dbReference type="Pfam" id="PF03807">
    <property type="entry name" value="F420_oxidored"/>
    <property type="match status" value="1"/>
</dbReference>
<sequence length="238" mass="25163">MQTLGIIGSGNIGSAVARLAVASGMNVILANSRGPESLHELTQELGPLARAGTVKETANDADAIVLAIPLLAVKGLPAGLLRHKLVLDTSNYYPFRDGRISELDTEIMTTSELVHEWLAGARHVKAFNNILAHHIPALARENGATDRSALPIASDDVDAKGEAAEILDRLGFDALDAGMLSDTWKFEPESAGYTRVYLADPNTPDNQLLSSEAGATSAAQLNVALAHATRVKVADRLV</sequence>
<dbReference type="PANTHER" id="PTHR14239:SF10">
    <property type="entry name" value="REDUCTASE"/>
    <property type="match status" value="1"/>
</dbReference>
<dbReference type="InterPro" id="IPR036291">
    <property type="entry name" value="NAD(P)-bd_dom_sf"/>
</dbReference>
<dbReference type="Gene3D" id="3.40.50.720">
    <property type="entry name" value="NAD(P)-binding Rossmann-like Domain"/>
    <property type="match status" value="1"/>
</dbReference>
<evidence type="ECO:0000256" key="1">
    <source>
        <dbReference type="ARBA" id="ARBA00023002"/>
    </source>
</evidence>
<dbReference type="GO" id="GO:0016491">
    <property type="term" value="F:oxidoreductase activity"/>
    <property type="evidence" value="ECO:0007669"/>
    <property type="project" value="UniProtKB-KW"/>
</dbReference>
<gene>
    <name evidence="3" type="ORF">SAMN04489740_3077</name>
</gene>
<dbReference type="AlphaFoldDB" id="A0A1H5MS64"/>
<protein>
    <recommendedName>
        <fullName evidence="2">Pyrroline-5-carboxylate reductase catalytic N-terminal domain-containing protein</fullName>
    </recommendedName>
</protein>
<proteinExistence type="predicted"/>
<dbReference type="InterPro" id="IPR051267">
    <property type="entry name" value="STEAP_metalloreductase"/>
</dbReference>
<organism evidence="3 4">
    <name type="scientific">Arthrobacter alpinus</name>
    <dbReference type="NCBI Taxonomy" id="656366"/>
    <lineage>
        <taxon>Bacteria</taxon>
        <taxon>Bacillati</taxon>
        <taxon>Actinomycetota</taxon>
        <taxon>Actinomycetes</taxon>
        <taxon>Micrococcales</taxon>
        <taxon>Micrococcaceae</taxon>
        <taxon>Arthrobacter</taxon>
    </lineage>
</organism>
<accession>A0A1H5MS64</accession>
<feature type="domain" description="Pyrroline-5-carboxylate reductase catalytic N-terminal" evidence="2">
    <location>
        <begin position="4"/>
        <end position="92"/>
    </location>
</feature>
<name>A0A1H5MS64_9MICC</name>
<evidence type="ECO:0000313" key="4">
    <source>
        <dbReference type="Proteomes" id="UP000182725"/>
    </source>
</evidence>
<dbReference type="SUPFAM" id="SSF51735">
    <property type="entry name" value="NAD(P)-binding Rossmann-fold domains"/>
    <property type="match status" value="1"/>
</dbReference>
<evidence type="ECO:0000313" key="3">
    <source>
        <dbReference type="EMBL" id="SEE91577.1"/>
    </source>
</evidence>
<dbReference type="EMBL" id="FNTV01000001">
    <property type="protein sequence ID" value="SEE91577.1"/>
    <property type="molecule type" value="Genomic_DNA"/>
</dbReference>
<dbReference type="InterPro" id="IPR028939">
    <property type="entry name" value="P5C_Rdtase_cat_N"/>
</dbReference>
<dbReference type="PANTHER" id="PTHR14239">
    <property type="entry name" value="DUDULIN-RELATED"/>
    <property type="match status" value="1"/>
</dbReference>
<dbReference type="Proteomes" id="UP000182725">
    <property type="component" value="Unassembled WGS sequence"/>
</dbReference>
<keyword evidence="1" id="KW-0560">Oxidoreductase</keyword>